<feature type="domain" description="EF-hand" evidence="3">
    <location>
        <begin position="49"/>
        <end position="84"/>
    </location>
</feature>
<dbReference type="Gene3D" id="1.10.238.10">
    <property type="entry name" value="EF-hand"/>
    <property type="match status" value="2"/>
</dbReference>
<evidence type="ECO:0000313" key="4">
    <source>
        <dbReference type="EMBL" id="MIC88938.1"/>
    </source>
</evidence>
<feature type="domain" description="EF-hand" evidence="3">
    <location>
        <begin position="88"/>
        <end position="123"/>
    </location>
</feature>
<dbReference type="PROSITE" id="PS00018">
    <property type="entry name" value="EF_HAND_1"/>
    <property type="match status" value="3"/>
</dbReference>
<accession>A0A4D5RAU7</accession>
<feature type="domain" description="EF-hand" evidence="3">
    <location>
        <begin position="13"/>
        <end position="48"/>
    </location>
</feature>
<dbReference type="FunFam" id="1.10.238.10:FF:000003">
    <property type="entry name" value="Calmodulin A"/>
    <property type="match status" value="1"/>
</dbReference>
<evidence type="ECO:0000259" key="3">
    <source>
        <dbReference type="PROSITE" id="PS50222"/>
    </source>
</evidence>
<sequence length="154" mass="17716">MEKPKPQHGISEDQVNEIKQAFKLLDLDKDGHINAAEVKQMMEQLGIAVNDTHVQHIFNRLGKKGDGLITEEEFFLLMNEFSSHNEDEIMEELLAAFRVFDKDGNGYITKDELRQAMDLIGESLTDRALDEMLREADIDRDGRIDYSEFAKMLL</sequence>
<proteinExistence type="predicted"/>
<organism evidence="4">
    <name type="scientific">Scolopendra viridis</name>
    <name type="common">Giant centipede</name>
    <dbReference type="NCBI Taxonomy" id="118503"/>
    <lineage>
        <taxon>Eukaryota</taxon>
        <taxon>Metazoa</taxon>
        <taxon>Ecdysozoa</taxon>
        <taxon>Arthropoda</taxon>
        <taxon>Myriapoda</taxon>
        <taxon>Chilopoda</taxon>
        <taxon>Pleurostigmophora</taxon>
        <taxon>Scolopendromorpha</taxon>
        <taxon>Scolopendridae</taxon>
        <taxon>Scolopendra</taxon>
    </lineage>
</organism>
<dbReference type="GO" id="GO:0005509">
    <property type="term" value="F:calcium ion binding"/>
    <property type="evidence" value="ECO:0007669"/>
    <property type="project" value="InterPro"/>
</dbReference>
<dbReference type="EMBL" id="GGNE01000397">
    <property type="protein sequence ID" value="MIC88938.1"/>
    <property type="molecule type" value="Transcribed_RNA"/>
</dbReference>
<dbReference type="Pfam" id="PF13499">
    <property type="entry name" value="EF-hand_7"/>
    <property type="match status" value="2"/>
</dbReference>
<reference evidence="4" key="1">
    <citation type="journal article" date="2018" name="Toxicon">
        <title>Venom-gland transcriptomics and venom proteomics of the giant Florida blue centipede, Scolopendra viridis.</title>
        <authorList>
            <person name="Ward M.J."/>
            <person name="Rokyta D.R."/>
        </authorList>
    </citation>
    <scope>NUCLEOTIDE SEQUENCE</scope>
    <source>
        <tissue evidence="4">Venom gland</tissue>
    </source>
</reference>
<evidence type="ECO:0000256" key="1">
    <source>
        <dbReference type="ARBA" id="ARBA00022737"/>
    </source>
</evidence>
<dbReference type="CDD" id="cd00051">
    <property type="entry name" value="EFh"/>
    <property type="match status" value="1"/>
</dbReference>
<dbReference type="InterPro" id="IPR011992">
    <property type="entry name" value="EF-hand-dom_pair"/>
</dbReference>
<dbReference type="PROSITE" id="PS50222">
    <property type="entry name" value="EF_HAND_2"/>
    <property type="match status" value="4"/>
</dbReference>
<dbReference type="InterPro" id="IPR018247">
    <property type="entry name" value="EF_Hand_1_Ca_BS"/>
</dbReference>
<dbReference type="SMART" id="SM00054">
    <property type="entry name" value="EFh"/>
    <property type="match status" value="4"/>
</dbReference>
<dbReference type="PANTHER" id="PTHR23048">
    <property type="entry name" value="MYOSIN LIGHT CHAIN 1, 3"/>
    <property type="match status" value="1"/>
</dbReference>
<name>A0A4D5RAU7_SCOVI</name>
<dbReference type="AlphaFoldDB" id="A0A4D5RAU7"/>
<dbReference type="InterPro" id="IPR002048">
    <property type="entry name" value="EF_hand_dom"/>
</dbReference>
<dbReference type="GO" id="GO:0016460">
    <property type="term" value="C:myosin II complex"/>
    <property type="evidence" value="ECO:0007669"/>
    <property type="project" value="TreeGrafter"/>
</dbReference>
<feature type="domain" description="EF-hand" evidence="3">
    <location>
        <begin position="124"/>
        <end position="154"/>
    </location>
</feature>
<evidence type="ECO:0000256" key="2">
    <source>
        <dbReference type="ARBA" id="ARBA00022837"/>
    </source>
</evidence>
<keyword evidence="1" id="KW-0677">Repeat</keyword>
<dbReference type="SUPFAM" id="SSF47473">
    <property type="entry name" value="EF-hand"/>
    <property type="match status" value="1"/>
</dbReference>
<protein>
    <submittedName>
        <fullName evidence="4">Calglandulin</fullName>
    </submittedName>
</protein>
<dbReference type="PANTHER" id="PTHR23048:SF0">
    <property type="entry name" value="CALMODULIN LIKE 3"/>
    <property type="match status" value="1"/>
</dbReference>
<keyword evidence="2" id="KW-0106">Calcium</keyword>
<dbReference type="InterPro" id="IPR050230">
    <property type="entry name" value="CALM/Myosin/TropC-like"/>
</dbReference>